<gene>
    <name evidence="1" type="ORF">BN12_950011</name>
</gene>
<organism evidence="1 2">
    <name type="scientific">Nostocoides japonicum T1-X7</name>
    <dbReference type="NCBI Taxonomy" id="1194083"/>
    <lineage>
        <taxon>Bacteria</taxon>
        <taxon>Bacillati</taxon>
        <taxon>Actinomycetota</taxon>
        <taxon>Actinomycetes</taxon>
        <taxon>Micrococcales</taxon>
        <taxon>Intrasporangiaceae</taxon>
        <taxon>Nostocoides</taxon>
    </lineage>
</organism>
<accession>A0A077M2A0</accession>
<dbReference type="PANTHER" id="PTHR43393">
    <property type="entry name" value="CYTOKININ RIBOSIDE 5'-MONOPHOSPHATE PHOSPHORIBOHYDROLASE"/>
    <property type="match status" value="1"/>
</dbReference>
<dbReference type="GO" id="GO:0005829">
    <property type="term" value="C:cytosol"/>
    <property type="evidence" value="ECO:0007669"/>
    <property type="project" value="TreeGrafter"/>
</dbReference>
<proteinExistence type="predicted"/>
<dbReference type="SUPFAM" id="SSF102405">
    <property type="entry name" value="MCP/YpsA-like"/>
    <property type="match status" value="1"/>
</dbReference>
<dbReference type="Proteomes" id="UP000035721">
    <property type="component" value="Unassembled WGS sequence"/>
</dbReference>
<dbReference type="PANTHER" id="PTHR43393:SF3">
    <property type="entry name" value="LYSINE DECARBOXYLASE-LIKE PROTEIN"/>
    <property type="match status" value="1"/>
</dbReference>
<evidence type="ECO:0000313" key="2">
    <source>
        <dbReference type="Proteomes" id="UP000035721"/>
    </source>
</evidence>
<dbReference type="STRING" id="1194083.BN12_950011"/>
<evidence type="ECO:0000313" key="1">
    <source>
        <dbReference type="EMBL" id="CCH80468.1"/>
    </source>
</evidence>
<dbReference type="Gene3D" id="3.40.50.450">
    <property type="match status" value="1"/>
</dbReference>
<keyword evidence="2" id="KW-1185">Reference proteome</keyword>
<reference evidence="1 2" key="1">
    <citation type="journal article" date="2013" name="ISME J.">
        <title>A metabolic model for members of the genus Tetrasphaera involved in enhanced biological phosphorus removal.</title>
        <authorList>
            <person name="Kristiansen R."/>
            <person name="Nguyen H.T.T."/>
            <person name="Saunders A.M."/>
            <person name="Nielsen J.L."/>
            <person name="Wimmer R."/>
            <person name="Le V.Q."/>
            <person name="McIlroy S.J."/>
            <person name="Petrovski S."/>
            <person name="Seviour R.J."/>
            <person name="Calteau A."/>
            <person name="Nielsen K.L."/>
            <person name="Nielsen P.H."/>
        </authorList>
    </citation>
    <scope>NUCLEOTIDE SEQUENCE [LARGE SCALE GENOMIC DNA]</scope>
    <source>
        <strain evidence="1 2">T1-X7</strain>
    </source>
</reference>
<sequence>MVDVGVPEPPGPLLRPRTRGDVRVGRRRRRAAREIRTPSALVRLLASSATLRDVRIQDLDLTPVADALLARDDVEGLVVLGGTVPPRVLAHLRRHGGIVFPPAQDIPVDVYRPRLYLPKDLYAGLDQGYAATCDARAYAWATTAVLDADVYTTLLRAIHDDSVTDALDEVLEGRDVVGVMGGHALTRADEAYAATARLGHALSATGRVVLTGGGPGAMEAANLGAYASTPEALEEAVVTLRAVPRFRPDVTAWAELGLRVRADLDGRRDGRRRARSIGVPTWFYGHEPPNVFCDGIAKYFSNALREDGLLARCTTGIVVMPGAAGTVQEVFQAVTPLFYATADQPLPRLVLLGREHWTRTVPVWEAVRLLARGRPMEEAIHLVDDPDEAVQALSA</sequence>
<dbReference type="RefSeq" id="WP_083454588.1">
    <property type="nucleotide sequence ID" value="NZ_HF570958.1"/>
</dbReference>
<name>A0A077M2A0_9MICO</name>
<dbReference type="EMBL" id="CAJB01000431">
    <property type="protein sequence ID" value="CCH80468.1"/>
    <property type="molecule type" value="Genomic_DNA"/>
</dbReference>
<dbReference type="AlphaFoldDB" id="A0A077M2A0"/>
<protein>
    <recommendedName>
        <fullName evidence="3">Rossmann fold nucleotide-binding protein</fullName>
    </recommendedName>
</protein>
<dbReference type="Pfam" id="PF18306">
    <property type="entry name" value="LDcluster4"/>
    <property type="match status" value="1"/>
</dbReference>
<dbReference type="InterPro" id="IPR041164">
    <property type="entry name" value="LDcluster4"/>
</dbReference>
<dbReference type="OrthoDB" id="9807160at2"/>
<comment type="caution">
    <text evidence="1">The sequence shown here is derived from an EMBL/GenBank/DDBJ whole genome shotgun (WGS) entry which is preliminary data.</text>
</comment>
<evidence type="ECO:0008006" key="3">
    <source>
        <dbReference type="Google" id="ProtNLM"/>
    </source>
</evidence>
<dbReference type="InterPro" id="IPR052341">
    <property type="entry name" value="LOG_family_nucleotidases"/>
</dbReference>